<dbReference type="InterPro" id="IPR007607">
    <property type="entry name" value="BacA/B"/>
</dbReference>
<dbReference type="PANTHER" id="PTHR35024">
    <property type="entry name" value="HYPOTHETICAL CYTOSOLIC PROTEIN"/>
    <property type="match status" value="1"/>
</dbReference>
<feature type="region of interest" description="Disordered" evidence="1">
    <location>
        <begin position="134"/>
        <end position="186"/>
    </location>
</feature>
<gene>
    <name evidence="2" type="ORF">METZ01_LOCUS42949</name>
</gene>
<dbReference type="EMBL" id="UINC01001866">
    <property type="protein sequence ID" value="SUZ90095.1"/>
    <property type="molecule type" value="Genomic_DNA"/>
</dbReference>
<name>A0A381RE68_9ZZZZ</name>
<sequence length="186" mass="19747">MGWFDNEQDRQQSNVMVPQPEPRRRATKAAPPESGSTMGRQIQIDGTIVCEEDLTILGRVDGNIHAQGTLAIAKEADVHAKIDGQRVLVHGKVDGDVHGSESVVLGQTARLMGNIEAKTLEIIEGAYFNGNVEMHLPKSGSSQGDVSSGQDETDESPTEDVETSGLKPVADSPADEASATQEQAAS</sequence>
<evidence type="ECO:0000313" key="2">
    <source>
        <dbReference type="EMBL" id="SUZ90095.1"/>
    </source>
</evidence>
<protein>
    <recommendedName>
        <fullName evidence="3">Cell shape determination protein CcmA</fullName>
    </recommendedName>
</protein>
<evidence type="ECO:0008006" key="3">
    <source>
        <dbReference type="Google" id="ProtNLM"/>
    </source>
</evidence>
<proteinExistence type="predicted"/>
<feature type="compositionally biased region" description="Low complexity" evidence="1">
    <location>
        <begin position="139"/>
        <end position="150"/>
    </location>
</feature>
<organism evidence="2">
    <name type="scientific">marine metagenome</name>
    <dbReference type="NCBI Taxonomy" id="408172"/>
    <lineage>
        <taxon>unclassified sequences</taxon>
        <taxon>metagenomes</taxon>
        <taxon>ecological metagenomes</taxon>
    </lineage>
</organism>
<feature type="region of interest" description="Disordered" evidence="1">
    <location>
        <begin position="1"/>
        <end position="41"/>
    </location>
</feature>
<reference evidence="2" key="1">
    <citation type="submission" date="2018-05" db="EMBL/GenBank/DDBJ databases">
        <authorList>
            <person name="Lanie J.A."/>
            <person name="Ng W.-L."/>
            <person name="Kazmierczak K.M."/>
            <person name="Andrzejewski T.M."/>
            <person name="Davidsen T.M."/>
            <person name="Wayne K.J."/>
            <person name="Tettelin H."/>
            <person name="Glass J.I."/>
            <person name="Rusch D."/>
            <person name="Podicherti R."/>
            <person name="Tsui H.-C.T."/>
            <person name="Winkler M.E."/>
        </authorList>
    </citation>
    <scope>NUCLEOTIDE SEQUENCE</scope>
</reference>
<dbReference type="AlphaFoldDB" id="A0A381RE68"/>
<dbReference type="PANTHER" id="PTHR35024:SF4">
    <property type="entry name" value="POLYMER-FORMING CYTOSKELETAL PROTEIN"/>
    <property type="match status" value="1"/>
</dbReference>
<dbReference type="Pfam" id="PF04519">
    <property type="entry name" value="Bactofilin"/>
    <property type="match status" value="1"/>
</dbReference>
<feature type="compositionally biased region" description="Acidic residues" evidence="1">
    <location>
        <begin position="151"/>
        <end position="162"/>
    </location>
</feature>
<evidence type="ECO:0000256" key="1">
    <source>
        <dbReference type="SAM" id="MobiDB-lite"/>
    </source>
</evidence>
<accession>A0A381RE68</accession>